<proteinExistence type="predicted"/>
<name>A0AAD5YBD5_9APHY</name>
<organism evidence="2 3">
    <name type="scientific">Meripilus lineatus</name>
    <dbReference type="NCBI Taxonomy" id="2056292"/>
    <lineage>
        <taxon>Eukaryota</taxon>
        <taxon>Fungi</taxon>
        <taxon>Dikarya</taxon>
        <taxon>Basidiomycota</taxon>
        <taxon>Agaricomycotina</taxon>
        <taxon>Agaricomycetes</taxon>
        <taxon>Polyporales</taxon>
        <taxon>Meripilaceae</taxon>
        <taxon>Meripilus</taxon>
    </lineage>
</organism>
<reference evidence="2" key="1">
    <citation type="submission" date="2022-07" db="EMBL/GenBank/DDBJ databases">
        <title>Genome Sequence of Physisporinus lineatus.</title>
        <authorList>
            <person name="Buettner E."/>
        </authorList>
    </citation>
    <scope>NUCLEOTIDE SEQUENCE</scope>
    <source>
        <strain evidence="2">VT162</strain>
    </source>
</reference>
<feature type="signal peptide" evidence="1">
    <location>
        <begin position="1"/>
        <end position="17"/>
    </location>
</feature>
<evidence type="ECO:0008006" key="4">
    <source>
        <dbReference type="Google" id="ProtNLM"/>
    </source>
</evidence>
<evidence type="ECO:0000256" key="1">
    <source>
        <dbReference type="SAM" id="SignalP"/>
    </source>
</evidence>
<dbReference type="Proteomes" id="UP001212997">
    <property type="component" value="Unassembled WGS sequence"/>
</dbReference>
<feature type="chain" id="PRO_5042035673" description="PepSY domain-containing protein" evidence="1">
    <location>
        <begin position="18"/>
        <end position="187"/>
    </location>
</feature>
<keyword evidence="3" id="KW-1185">Reference proteome</keyword>
<evidence type="ECO:0000313" key="3">
    <source>
        <dbReference type="Proteomes" id="UP001212997"/>
    </source>
</evidence>
<accession>A0AAD5YBD5</accession>
<keyword evidence="1" id="KW-0732">Signal</keyword>
<protein>
    <recommendedName>
        <fullName evidence="4">PepSY domain-containing protein</fullName>
    </recommendedName>
</protein>
<gene>
    <name evidence="2" type="ORF">NLI96_g8144</name>
</gene>
<dbReference type="AlphaFoldDB" id="A0AAD5YBD5"/>
<dbReference type="EMBL" id="JANAWD010000358">
    <property type="protein sequence ID" value="KAJ3480733.1"/>
    <property type="molecule type" value="Genomic_DNA"/>
</dbReference>
<sequence length="187" mass="19800">MFKKLASVVLLATCALSVPVSTGSSAAFDIKSTASTYVAKQWGVSAYDNVQFDSSFTGPQGSFAFLRQSWNGVPIVNSPASVVFDTTNTVVGYTGRYRSFTFVENNTPSLPLETAVASAEAAVTGTWDGAEPDYAYVAKDNGRLAFSYVLRVVNSASGIPYAVYINGLTGEIDEVANLETRAAAMSQ</sequence>
<comment type="caution">
    <text evidence="2">The sequence shown here is derived from an EMBL/GenBank/DDBJ whole genome shotgun (WGS) entry which is preliminary data.</text>
</comment>
<evidence type="ECO:0000313" key="2">
    <source>
        <dbReference type="EMBL" id="KAJ3480733.1"/>
    </source>
</evidence>